<reference evidence="6 7" key="1">
    <citation type="submission" date="2024-10" db="EMBL/GenBank/DDBJ databases">
        <title>The Natural Products Discovery Center: Release of the First 8490 Sequenced Strains for Exploring Actinobacteria Biosynthetic Diversity.</title>
        <authorList>
            <person name="Kalkreuter E."/>
            <person name="Kautsar S.A."/>
            <person name="Yang D."/>
            <person name="Bader C.D."/>
            <person name="Teijaro C.N."/>
            <person name="Fluegel L."/>
            <person name="Davis C.M."/>
            <person name="Simpson J.R."/>
            <person name="Lauterbach L."/>
            <person name="Steele A.D."/>
            <person name="Gui C."/>
            <person name="Meng S."/>
            <person name="Li G."/>
            <person name="Viehrig K."/>
            <person name="Ye F."/>
            <person name="Su P."/>
            <person name="Kiefer A.F."/>
            <person name="Nichols A."/>
            <person name="Cepeda A.J."/>
            <person name="Yan W."/>
            <person name="Fan B."/>
            <person name="Jiang Y."/>
            <person name="Adhikari A."/>
            <person name="Zheng C.-J."/>
            <person name="Schuster L."/>
            <person name="Cowan T.M."/>
            <person name="Smanski M.J."/>
            <person name="Chevrette M.G."/>
            <person name="De Carvalho L.P.S."/>
            <person name="Shen B."/>
        </authorList>
    </citation>
    <scope>NUCLEOTIDE SEQUENCE [LARGE SCALE GENOMIC DNA]</scope>
    <source>
        <strain evidence="6 7">NPDC089932</strain>
    </source>
</reference>
<dbReference type="PANTHER" id="PTHR30346">
    <property type="entry name" value="TRANSCRIPTIONAL DUAL REGULATOR HCAR-RELATED"/>
    <property type="match status" value="1"/>
</dbReference>
<name>A0ABW8FC62_9ACTN</name>
<comment type="caution">
    <text evidence="6">The sequence shown here is derived from an EMBL/GenBank/DDBJ whole genome shotgun (WGS) entry which is preliminary data.</text>
</comment>
<dbReference type="Proteomes" id="UP001617511">
    <property type="component" value="Unassembled WGS sequence"/>
</dbReference>
<dbReference type="Gene3D" id="1.10.10.10">
    <property type="entry name" value="Winged helix-like DNA-binding domain superfamily/Winged helix DNA-binding domain"/>
    <property type="match status" value="1"/>
</dbReference>
<keyword evidence="4" id="KW-0804">Transcription</keyword>
<dbReference type="InterPro" id="IPR036390">
    <property type="entry name" value="WH_DNA-bd_sf"/>
</dbReference>
<dbReference type="Gene3D" id="3.40.190.290">
    <property type="match status" value="1"/>
</dbReference>
<dbReference type="Pfam" id="PF00126">
    <property type="entry name" value="HTH_1"/>
    <property type="match status" value="1"/>
</dbReference>
<dbReference type="Pfam" id="PF03466">
    <property type="entry name" value="LysR_substrate"/>
    <property type="match status" value="1"/>
</dbReference>
<dbReference type="RefSeq" id="WP_402072042.1">
    <property type="nucleotide sequence ID" value="NZ_JBIVGG010000005.1"/>
</dbReference>
<sequence length="296" mass="30995">MELRQLEYFVAVAEERNFTRAAERVHISQSGVSAQIRQLERELGAELFDRTARTVTLTAAGRAALDHARATLAAAGAVGQAVGEVTGLIRGTLVVGMVIGCTVTPLFDALAAFHRAHPGVEISLLEDNSDRLVEAVRLGTVDVALVGTAAAPEGLEALTIISERLVVVVPDGHPLASRRRVVLRDVAAHPIVCMPPGTGLRTVFDGACAARDLRPRIAVQAGAADAVVDLAARGLGVAVLSESMAAGRGERVVVRTIDDVRTPALLALVWRGGRSPAVRELLAQCRRAFGVPGGPA</sequence>
<dbReference type="SUPFAM" id="SSF53850">
    <property type="entry name" value="Periplasmic binding protein-like II"/>
    <property type="match status" value="1"/>
</dbReference>
<organism evidence="6 7">
    <name type="scientific">Streptomyces iakyrus</name>
    <dbReference type="NCBI Taxonomy" id="68219"/>
    <lineage>
        <taxon>Bacteria</taxon>
        <taxon>Bacillati</taxon>
        <taxon>Actinomycetota</taxon>
        <taxon>Actinomycetes</taxon>
        <taxon>Kitasatosporales</taxon>
        <taxon>Streptomycetaceae</taxon>
        <taxon>Streptomyces</taxon>
    </lineage>
</organism>
<evidence type="ECO:0000256" key="4">
    <source>
        <dbReference type="ARBA" id="ARBA00023163"/>
    </source>
</evidence>
<evidence type="ECO:0000313" key="7">
    <source>
        <dbReference type="Proteomes" id="UP001617511"/>
    </source>
</evidence>
<evidence type="ECO:0000259" key="5">
    <source>
        <dbReference type="PROSITE" id="PS50931"/>
    </source>
</evidence>
<evidence type="ECO:0000256" key="3">
    <source>
        <dbReference type="ARBA" id="ARBA00023125"/>
    </source>
</evidence>
<dbReference type="InterPro" id="IPR005119">
    <property type="entry name" value="LysR_subst-bd"/>
</dbReference>
<dbReference type="InterPro" id="IPR036388">
    <property type="entry name" value="WH-like_DNA-bd_sf"/>
</dbReference>
<dbReference type="PRINTS" id="PR00039">
    <property type="entry name" value="HTHLYSR"/>
</dbReference>
<keyword evidence="3" id="KW-0238">DNA-binding</keyword>
<dbReference type="PANTHER" id="PTHR30346:SF30">
    <property type="entry name" value="SMALL NEUTRAL PROTEASE REGULATORY PROTEIN"/>
    <property type="match status" value="1"/>
</dbReference>
<keyword evidence="2" id="KW-0805">Transcription regulation</keyword>
<comment type="similarity">
    <text evidence="1">Belongs to the LysR transcriptional regulatory family.</text>
</comment>
<gene>
    <name evidence="6" type="ORF">ACIP2Z_11785</name>
</gene>
<dbReference type="InterPro" id="IPR000847">
    <property type="entry name" value="LysR_HTH_N"/>
</dbReference>
<proteinExistence type="inferred from homology"/>
<dbReference type="EMBL" id="JBIVGG010000005">
    <property type="protein sequence ID" value="MFJ4079629.1"/>
    <property type="molecule type" value="Genomic_DNA"/>
</dbReference>
<evidence type="ECO:0000313" key="6">
    <source>
        <dbReference type="EMBL" id="MFJ4079629.1"/>
    </source>
</evidence>
<feature type="domain" description="HTH lysR-type" evidence="5">
    <location>
        <begin position="1"/>
        <end position="58"/>
    </location>
</feature>
<dbReference type="SUPFAM" id="SSF46785">
    <property type="entry name" value="Winged helix' DNA-binding domain"/>
    <property type="match status" value="1"/>
</dbReference>
<evidence type="ECO:0000256" key="2">
    <source>
        <dbReference type="ARBA" id="ARBA00023015"/>
    </source>
</evidence>
<dbReference type="PROSITE" id="PS50931">
    <property type="entry name" value="HTH_LYSR"/>
    <property type="match status" value="1"/>
</dbReference>
<protein>
    <submittedName>
        <fullName evidence="6">LysR family transcriptional regulator</fullName>
    </submittedName>
</protein>
<accession>A0ABW8FC62</accession>
<evidence type="ECO:0000256" key="1">
    <source>
        <dbReference type="ARBA" id="ARBA00009437"/>
    </source>
</evidence>
<keyword evidence="7" id="KW-1185">Reference proteome</keyword>